<evidence type="ECO:0000256" key="1">
    <source>
        <dbReference type="ARBA" id="ARBA00007316"/>
    </source>
</evidence>
<dbReference type="PANTHER" id="PTHR32309:SF13">
    <property type="entry name" value="FERRIC ENTEROBACTIN TRANSPORT PROTEIN FEPE"/>
    <property type="match status" value="1"/>
</dbReference>
<sequence length="229" mass="25505">MRRSANKSKLIMNTNRRSTISEGYRTLRTNIQFSGWNHKLQVLAVTSTQAGEGKTTTISNLAVAYAHEGKKVLLIDADLRHPSLHSIFSCSNRMGLSNILANQCTYGEILHQTTIDNLSLVTAGPIPPNPTELLSSDKLREIIDFWREEYDVILLDTSPVMAVADGLIVASISDGVVLVVYAGKVKREYIKKTKEKLELAKANILGVVLNNKKYSKSEANQYYYYGLPE</sequence>
<dbReference type="GO" id="GO:0004715">
    <property type="term" value="F:non-membrane spanning protein tyrosine kinase activity"/>
    <property type="evidence" value="ECO:0007669"/>
    <property type="project" value="UniProtKB-EC"/>
</dbReference>
<organism evidence="10 11">
    <name type="scientific">Paenibacillus dendrobii</name>
    <dbReference type="NCBI Taxonomy" id="2691084"/>
    <lineage>
        <taxon>Bacteria</taxon>
        <taxon>Bacillati</taxon>
        <taxon>Bacillota</taxon>
        <taxon>Bacilli</taxon>
        <taxon>Bacillales</taxon>
        <taxon>Paenibacillaceae</taxon>
        <taxon>Paenibacillus</taxon>
    </lineage>
</organism>
<dbReference type="EC" id="2.7.10.2" evidence="2"/>
<proteinExistence type="inferred from homology"/>
<reference evidence="10 11" key="1">
    <citation type="submission" date="2019-12" db="EMBL/GenBank/DDBJ databases">
        <title>Paenibacillus sp. nov., an endophytic bacterium isolated from the stem of Dendrobium.</title>
        <authorList>
            <person name="Zhao R."/>
        </authorList>
    </citation>
    <scope>NUCLEOTIDE SEQUENCE [LARGE SCALE GENOMIC DNA]</scope>
    <source>
        <strain evidence="10 11">HJL G12</strain>
    </source>
</reference>
<dbReference type="InterPro" id="IPR025669">
    <property type="entry name" value="AAA_dom"/>
</dbReference>
<dbReference type="FunFam" id="3.40.50.300:FF:000527">
    <property type="entry name" value="Tyrosine-protein kinase etk"/>
    <property type="match status" value="1"/>
</dbReference>
<evidence type="ECO:0000256" key="4">
    <source>
        <dbReference type="ARBA" id="ARBA00022741"/>
    </source>
</evidence>
<evidence type="ECO:0000313" key="10">
    <source>
        <dbReference type="EMBL" id="MWV43700.1"/>
    </source>
</evidence>
<evidence type="ECO:0000256" key="5">
    <source>
        <dbReference type="ARBA" id="ARBA00022777"/>
    </source>
</evidence>
<dbReference type="EMBL" id="WUBI01000001">
    <property type="protein sequence ID" value="MWV43700.1"/>
    <property type="molecule type" value="Genomic_DNA"/>
</dbReference>
<dbReference type="InterPro" id="IPR027417">
    <property type="entry name" value="P-loop_NTPase"/>
</dbReference>
<feature type="domain" description="AAA" evidence="9">
    <location>
        <begin position="41"/>
        <end position="182"/>
    </location>
</feature>
<name>A0A7X3LGY7_9BACL</name>
<gene>
    <name evidence="10" type="ORF">GRF59_08625</name>
</gene>
<dbReference type="InterPro" id="IPR050445">
    <property type="entry name" value="Bact_polysacc_biosynth/exp"/>
</dbReference>
<accession>A0A7X3LGY7</accession>
<dbReference type="AlphaFoldDB" id="A0A7X3LGY7"/>
<dbReference type="GO" id="GO:0042802">
    <property type="term" value="F:identical protein binding"/>
    <property type="evidence" value="ECO:0007669"/>
    <property type="project" value="UniProtKB-ARBA"/>
</dbReference>
<evidence type="ECO:0000256" key="6">
    <source>
        <dbReference type="ARBA" id="ARBA00022840"/>
    </source>
</evidence>
<evidence type="ECO:0000313" key="11">
    <source>
        <dbReference type="Proteomes" id="UP000460318"/>
    </source>
</evidence>
<dbReference type="GO" id="GO:0005524">
    <property type="term" value="F:ATP binding"/>
    <property type="evidence" value="ECO:0007669"/>
    <property type="project" value="UniProtKB-KW"/>
</dbReference>
<comment type="catalytic activity">
    <reaction evidence="8">
        <text>L-tyrosyl-[protein] + ATP = O-phospho-L-tyrosyl-[protein] + ADP + H(+)</text>
        <dbReference type="Rhea" id="RHEA:10596"/>
        <dbReference type="Rhea" id="RHEA-COMP:10136"/>
        <dbReference type="Rhea" id="RHEA-COMP:20101"/>
        <dbReference type="ChEBI" id="CHEBI:15378"/>
        <dbReference type="ChEBI" id="CHEBI:30616"/>
        <dbReference type="ChEBI" id="CHEBI:46858"/>
        <dbReference type="ChEBI" id="CHEBI:61978"/>
        <dbReference type="ChEBI" id="CHEBI:456216"/>
        <dbReference type="EC" id="2.7.10.2"/>
    </reaction>
</comment>
<dbReference type="InterPro" id="IPR005702">
    <property type="entry name" value="Wzc-like_C"/>
</dbReference>
<dbReference type="Gene3D" id="3.40.50.300">
    <property type="entry name" value="P-loop containing nucleotide triphosphate hydrolases"/>
    <property type="match status" value="1"/>
</dbReference>
<keyword evidence="4" id="KW-0547">Nucleotide-binding</keyword>
<dbReference type="GO" id="GO:0005886">
    <property type="term" value="C:plasma membrane"/>
    <property type="evidence" value="ECO:0007669"/>
    <property type="project" value="UniProtKB-ARBA"/>
</dbReference>
<evidence type="ECO:0000256" key="2">
    <source>
        <dbReference type="ARBA" id="ARBA00011903"/>
    </source>
</evidence>
<dbReference type="PANTHER" id="PTHR32309">
    <property type="entry name" value="TYROSINE-PROTEIN KINASE"/>
    <property type="match status" value="1"/>
</dbReference>
<comment type="similarity">
    <text evidence="1">Belongs to the CpsD/CapB family.</text>
</comment>
<dbReference type="NCBIfam" id="TIGR01007">
    <property type="entry name" value="eps_fam"/>
    <property type="match status" value="1"/>
</dbReference>
<keyword evidence="11" id="KW-1185">Reference proteome</keyword>
<comment type="caution">
    <text evidence="10">The sequence shown here is derived from an EMBL/GenBank/DDBJ whole genome shotgun (WGS) entry which is preliminary data.</text>
</comment>
<evidence type="ECO:0000256" key="7">
    <source>
        <dbReference type="ARBA" id="ARBA00023137"/>
    </source>
</evidence>
<evidence type="ECO:0000256" key="3">
    <source>
        <dbReference type="ARBA" id="ARBA00022679"/>
    </source>
</evidence>
<dbReference type="CDD" id="cd05387">
    <property type="entry name" value="BY-kinase"/>
    <property type="match status" value="1"/>
</dbReference>
<evidence type="ECO:0000259" key="9">
    <source>
        <dbReference type="Pfam" id="PF13614"/>
    </source>
</evidence>
<keyword evidence="7" id="KW-0829">Tyrosine-protein kinase</keyword>
<keyword evidence="5 10" id="KW-0418">Kinase</keyword>
<dbReference type="Proteomes" id="UP000460318">
    <property type="component" value="Unassembled WGS sequence"/>
</dbReference>
<evidence type="ECO:0000256" key="8">
    <source>
        <dbReference type="ARBA" id="ARBA00051245"/>
    </source>
</evidence>
<dbReference type="Pfam" id="PF13614">
    <property type="entry name" value="AAA_31"/>
    <property type="match status" value="1"/>
</dbReference>
<dbReference type="SUPFAM" id="SSF52540">
    <property type="entry name" value="P-loop containing nucleoside triphosphate hydrolases"/>
    <property type="match status" value="1"/>
</dbReference>
<protein>
    <recommendedName>
        <fullName evidence="2">non-specific protein-tyrosine kinase</fullName>
        <ecNumber evidence="2">2.7.10.2</ecNumber>
    </recommendedName>
</protein>
<keyword evidence="6" id="KW-0067">ATP-binding</keyword>
<keyword evidence="3 10" id="KW-0808">Transferase</keyword>